<dbReference type="GO" id="GO:0005525">
    <property type="term" value="F:GTP binding"/>
    <property type="evidence" value="ECO:0007669"/>
    <property type="project" value="UniProtKB-KW"/>
</dbReference>
<reference evidence="22" key="1">
    <citation type="submission" date="2024-02" db="UniProtKB">
        <authorList>
            <consortium name="WormBaseParasite"/>
        </authorList>
    </citation>
    <scope>IDENTIFICATION</scope>
</reference>
<dbReference type="Gene3D" id="3.10.110.10">
    <property type="entry name" value="Ubiquitin Conjugating Enzyme"/>
    <property type="match status" value="1"/>
</dbReference>
<evidence type="ECO:0000256" key="2">
    <source>
        <dbReference type="ARBA" id="ARBA00004342"/>
    </source>
</evidence>
<dbReference type="GO" id="GO:0015031">
    <property type="term" value="P:protein transport"/>
    <property type="evidence" value="ECO:0007669"/>
    <property type="project" value="UniProtKB-KW"/>
</dbReference>
<dbReference type="GO" id="GO:0005886">
    <property type="term" value="C:plasma membrane"/>
    <property type="evidence" value="ECO:0007669"/>
    <property type="project" value="UniProtKB-SubCell"/>
</dbReference>
<evidence type="ECO:0000313" key="21">
    <source>
        <dbReference type="Proteomes" id="UP000035681"/>
    </source>
</evidence>
<dbReference type="SMART" id="SM00173">
    <property type="entry name" value="RAS"/>
    <property type="match status" value="1"/>
</dbReference>
<dbReference type="SMART" id="SM00174">
    <property type="entry name" value="RHO"/>
    <property type="match status" value="1"/>
</dbReference>
<feature type="compositionally biased region" description="Basic and acidic residues" evidence="19">
    <location>
        <begin position="410"/>
        <end position="420"/>
    </location>
</feature>
<comment type="similarity">
    <text evidence="3">Belongs to the small GTPase superfamily. Rab family.</text>
</comment>
<evidence type="ECO:0000256" key="14">
    <source>
        <dbReference type="ARBA" id="ARBA00023289"/>
    </source>
</evidence>
<dbReference type="Proteomes" id="UP000035681">
    <property type="component" value="Unplaced"/>
</dbReference>
<dbReference type="InterPro" id="IPR016135">
    <property type="entry name" value="UBQ-conjugating_enzyme/RWD"/>
</dbReference>
<feature type="domain" description="UBC core" evidence="20">
    <location>
        <begin position="14"/>
        <end position="166"/>
    </location>
</feature>
<dbReference type="Gene3D" id="3.40.50.300">
    <property type="entry name" value="P-loop containing nucleotide triphosphate hydrolases"/>
    <property type="match status" value="1"/>
</dbReference>
<dbReference type="PROSITE" id="PS51420">
    <property type="entry name" value="RHO"/>
    <property type="match status" value="1"/>
</dbReference>
<dbReference type="EC" id="2.3.2.25" evidence="16"/>
<dbReference type="SUPFAM" id="SSF52540">
    <property type="entry name" value="P-loop containing nucleoside triphosphate hydrolases"/>
    <property type="match status" value="1"/>
</dbReference>
<evidence type="ECO:0000256" key="18">
    <source>
        <dbReference type="ARBA" id="ARBA00042168"/>
    </source>
</evidence>
<dbReference type="Pfam" id="PF00071">
    <property type="entry name" value="Ras"/>
    <property type="match status" value="1"/>
</dbReference>
<dbReference type="SUPFAM" id="SSF54495">
    <property type="entry name" value="UBC-like"/>
    <property type="match status" value="1"/>
</dbReference>
<dbReference type="CDD" id="cd23808">
    <property type="entry name" value="UBCc_UBE2W"/>
    <property type="match status" value="1"/>
</dbReference>
<evidence type="ECO:0000256" key="16">
    <source>
        <dbReference type="ARBA" id="ARBA00039075"/>
    </source>
</evidence>
<dbReference type="InterPro" id="IPR027417">
    <property type="entry name" value="P-loop_NTPase"/>
</dbReference>
<feature type="compositionally biased region" description="Polar residues" evidence="19">
    <location>
        <begin position="421"/>
        <end position="430"/>
    </location>
</feature>
<dbReference type="GO" id="GO:0003924">
    <property type="term" value="F:GTPase activity"/>
    <property type="evidence" value="ECO:0007669"/>
    <property type="project" value="InterPro"/>
</dbReference>
<dbReference type="PROSITE" id="PS51419">
    <property type="entry name" value="RAB"/>
    <property type="match status" value="1"/>
</dbReference>
<dbReference type="PRINTS" id="PR00449">
    <property type="entry name" value="RASTRNSFRMNG"/>
</dbReference>
<organism evidence="21 22">
    <name type="scientific">Strongyloides stercoralis</name>
    <name type="common">Threadworm</name>
    <dbReference type="NCBI Taxonomy" id="6248"/>
    <lineage>
        <taxon>Eukaryota</taxon>
        <taxon>Metazoa</taxon>
        <taxon>Ecdysozoa</taxon>
        <taxon>Nematoda</taxon>
        <taxon>Chromadorea</taxon>
        <taxon>Rhabditida</taxon>
        <taxon>Tylenchina</taxon>
        <taxon>Panagrolaimomorpha</taxon>
        <taxon>Strongyloidoidea</taxon>
        <taxon>Strongyloididae</taxon>
        <taxon>Strongyloides</taxon>
    </lineage>
</organism>
<dbReference type="SMART" id="SM00176">
    <property type="entry name" value="RAN"/>
    <property type="match status" value="1"/>
</dbReference>
<dbReference type="FunFam" id="3.10.110.10:FF:000022">
    <property type="entry name" value="Ubiquitin-conjugating enzyme E2 W"/>
    <property type="match status" value="1"/>
</dbReference>
<dbReference type="PANTHER" id="PTHR47980">
    <property type="entry name" value="LD44762P"/>
    <property type="match status" value="1"/>
</dbReference>
<dbReference type="InterPro" id="IPR005225">
    <property type="entry name" value="Small_GTP-bd"/>
</dbReference>
<evidence type="ECO:0000256" key="3">
    <source>
        <dbReference type="ARBA" id="ARBA00006270"/>
    </source>
</evidence>
<keyword evidence="5" id="KW-0813">Transport</keyword>
<evidence type="ECO:0000256" key="13">
    <source>
        <dbReference type="ARBA" id="ARBA00023288"/>
    </source>
</evidence>
<dbReference type="InterPro" id="IPR050305">
    <property type="entry name" value="Small_GTPase_Rab"/>
</dbReference>
<evidence type="ECO:0000256" key="11">
    <source>
        <dbReference type="ARBA" id="ARBA00023134"/>
    </source>
</evidence>
<dbReference type="NCBIfam" id="TIGR00231">
    <property type="entry name" value="small_GTP"/>
    <property type="match status" value="1"/>
</dbReference>
<evidence type="ECO:0000256" key="7">
    <source>
        <dbReference type="ARBA" id="ARBA00022679"/>
    </source>
</evidence>
<dbReference type="AlphaFoldDB" id="A0AAF5CZD2"/>
<keyword evidence="21" id="KW-1185">Reference proteome</keyword>
<dbReference type="GO" id="GO:0061631">
    <property type="term" value="F:ubiquitin conjugating enzyme activity"/>
    <property type="evidence" value="ECO:0007669"/>
    <property type="project" value="UniProtKB-EC"/>
</dbReference>
<name>A0AAF5CZD2_STRER</name>
<evidence type="ECO:0000259" key="20">
    <source>
        <dbReference type="PROSITE" id="PS50127"/>
    </source>
</evidence>
<evidence type="ECO:0000256" key="6">
    <source>
        <dbReference type="ARBA" id="ARBA00022475"/>
    </source>
</evidence>
<comment type="catalytic activity">
    <reaction evidence="1">
        <text>S-ubiquitinyl-[E1 ubiquitin-activating enzyme]-L-cysteine + [E2 ubiquitin-conjugating enzyme]-L-cysteine = [E1 ubiquitin-activating enzyme]-L-cysteine + S-ubiquitinyl-[E2 ubiquitin-conjugating enzyme]-L-cysteine.</text>
        <dbReference type="EC" id="2.3.2.23"/>
    </reaction>
</comment>
<dbReference type="SMART" id="SM00175">
    <property type="entry name" value="RAB"/>
    <property type="match status" value="1"/>
</dbReference>
<keyword evidence="9" id="KW-0833">Ubl conjugation pathway</keyword>
<keyword evidence="12" id="KW-0472">Membrane</keyword>
<evidence type="ECO:0000256" key="19">
    <source>
        <dbReference type="SAM" id="MobiDB-lite"/>
    </source>
</evidence>
<protein>
    <recommendedName>
        <fullName evidence="17">Ras-related protein Rab-13</fullName>
        <ecNumber evidence="4">2.3.2.23</ecNumber>
        <ecNumber evidence="16">2.3.2.25</ecNumber>
    </recommendedName>
    <alternativeName>
        <fullName evidence="18">N-terminal E2 ubiquitin-conjugating enzyme</fullName>
    </alternativeName>
</protein>
<keyword evidence="6" id="KW-1003">Cell membrane</keyword>
<keyword evidence="14" id="KW-0636">Prenylation</keyword>
<dbReference type="PROSITE" id="PS50127">
    <property type="entry name" value="UBC_2"/>
    <property type="match status" value="1"/>
</dbReference>
<keyword evidence="11" id="KW-0342">GTP-binding</keyword>
<evidence type="ECO:0000256" key="4">
    <source>
        <dbReference type="ARBA" id="ARBA00012486"/>
    </source>
</evidence>
<keyword evidence="10" id="KW-0653">Protein transport</keyword>
<keyword evidence="13" id="KW-0449">Lipoprotein</keyword>
<evidence type="ECO:0000313" key="22">
    <source>
        <dbReference type="WBParaSite" id="TCONS_00004234.p1"/>
    </source>
</evidence>
<dbReference type="InterPro" id="IPR001806">
    <property type="entry name" value="Small_GTPase"/>
</dbReference>
<comment type="catalytic activity">
    <reaction evidence="15">
        <text>S-ubiquitinyl-[E1 ubiquitin-activating enzyme]-L-cysteine + [acceptor protein]-N-terminal-amino acid = [E1 ubiquitin-activating enzyme]-L-cysteine + N-terminal-ubiquitinyl-[acceptor protein].</text>
        <dbReference type="EC" id="2.3.2.25"/>
    </reaction>
</comment>
<dbReference type="Pfam" id="PF00179">
    <property type="entry name" value="UQ_con"/>
    <property type="match status" value="1"/>
</dbReference>
<dbReference type="EC" id="2.3.2.23" evidence="4"/>
<evidence type="ECO:0000256" key="5">
    <source>
        <dbReference type="ARBA" id="ARBA00022448"/>
    </source>
</evidence>
<comment type="subcellular location">
    <subcellularLocation>
        <location evidence="2">Cell membrane</location>
        <topology evidence="2">Lipid-anchor</topology>
        <orientation evidence="2">Cytoplasmic side</orientation>
    </subcellularLocation>
</comment>
<accession>A0AAF5CZD2</accession>
<dbReference type="GO" id="GO:0016567">
    <property type="term" value="P:protein ubiquitination"/>
    <property type="evidence" value="ECO:0007669"/>
    <property type="project" value="UniProtKB-ARBA"/>
</dbReference>
<sequence length="430" mass="49583">KSIVSKININMFQPWQKRLMKEIQLLVTEPPKGVQLLEPSLTSDLRSLNITLYGAPNTLYDGEHFELQFQFNEHYPFHCPQVTFIGDNIPIHPHVYSNGHICLSTLSDDWTPALSISAICLSILSMLSSCKKKERPRDNAIYVKTCNKNPNKTQWWFHVDNNCGRNLEEIICNGDNKILSLKNNNENDSISDYYKFLRQNFIKESTMYKVNGDYLEKKIFFNVKCEYQYRLFNLKVQEIYIIMAKKQYDLLFKLLLIGDSGVGKTCILYRFSDDAFNTHFISTIGIDFKIKTIELGGKKVKLQIWDTAGQERAMGIMLVYDITNARSFDNIQKWLRNIQEHASEDVVVMLLGTKCDMADRRVISRERGQQLAIEHNIRFMETSAKANINIDEAFYDLAGAILSKQPSRAENDQLKLRSTDQESSSKSGCC</sequence>
<evidence type="ECO:0000256" key="8">
    <source>
        <dbReference type="ARBA" id="ARBA00022741"/>
    </source>
</evidence>
<keyword evidence="8" id="KW-0547">Nucleotide-binding</keyword>
<evidence type="ECO:0000256" key="10">
    <source>
        <dbReference type="ARBA" id="ARBA00022927"/>
    </source>
</evidence>
<evidence type="ECO:0000256" key="15">
    <source>
        <dbReference type="ARBA" id="ARBA00035805"/>
    </source>
</evidence>
<keyword evidence="7" id="KW-0808">Transferase</keyword>
<dbReference type="SMART" id="SM00212">
    <property type="entry name" value="UBCc"/>
    <property type="match status" value="1"/>
</dbReference>
<dbReference type="FunFam" id="3.40.50.300:FF:000363">
    <property type="entry name" value="Secretion related GTPase srgA"/>
    <property type="match status" value="1"/>
</dbReference>
<dbReference type="PROSITE" id="PS51421">
    <property type="entry name" value="RAS"/>
    <property type="match status" value="1"/>
</dbReference>
<evidence type="ECO:0000256" key="12">
    <source>
        <dbReference type="ARBA" id="ARBA00023136"/>
    </source>
</evidence>
<feature type="region of interest" description="Disordered" evidence="19">
    <location>
        <begin position="410"/>
        <end position="430"/>
    </location>
</feature>
<dbReference type="InterPro" id="IPR000608">
    <property type="entry name" value="UBC"/>
</dbReference>
<evidence type="ECO:0000256" key="9">
    <source>
        <dbReference type="ARBA" id="ARBA00022786"/>
    </source>
</evidence>
<evidence type="ECO:0000256" key="1">
    <source>
        <dbReference type="ARBA" id="ARBA00000485"/>
    </source>
</evidence>
<dbReference type="WBParaSite" id="TCONS_00004234.p1">
    <property type="protein sequence ID" value="TCONS_00004234.p1"/>
    <property type="gene ID" value="XLOC_001424"/>
</dbReference>
<proteinExistence type="inferred from homology"/>
<evidence type="ECO:0000256" key="17">
    <source>
        <dbReference type="ARBA" id="ARBA00039501"/>
    </source>
</evidence>